<organism evidence="1">
    <name type="scientific">Klebsiella pneumoniae</name>
    <dbReference type="NCBI Taxonomy" id="573"/>
    <lineage>
        <taxon>Bacteria</taxon>
        <taxon>Pseudomonadati</taxon>
        <taxon>Pseudomonadota</taxon>
        <taxon>Gammaproteobacteria</taxon>
        <taxon>Enterobacterales</taxon>
        <taxon>Enterobacteriaceae</taxon>
        <taxon>Klebsiella/Raoultella group</taxon>
        <taxon>Klebsiella</taxon>
        <taxon>Klebsiella pneumoniae complex</taxon>
    </lineage>
</organism>
<protein>
    <submittedName>
        <fullName evidence="1">Pectate lyase superfamily protein</fullName>
    </submittedName>
</protein>
<sequence length="771" mass="84271">MAEVPLPTPTQAPVPSTDIRNAVFAGAKLDEEVTGTGEFYTDRLGVKRLTNTGRNNQFDAAQLDRANRFEQFLLSSGYVFLGDYEDGPFQFSARNQYIRYNNQYYRLNAATNVGFTTTGTDATSFANDVTHFVLMDGDTLRQNLGSSEEGMGGSLVRLTSGGTVQQAIKWVTPEMFGAVGDGVADDSDALQAAMNACVDFVWQGNVSDTDYHGATVKYYLMLPGRYRFTRTMIIPPYLRMSGIAQSYLGDPANNFTKFIPDFSMQDGYAFESLNFDQTGTHTAKVDSYSASASDRREITRCPGLLLGNFSVVAGDNTSLKGIFNFRLTHGGVLKSICARITTKAAVGANLTCTWNGAFRDCIFRTATISLTMRNNVTTWLFDNCYFQTTQGPNPLPWFTDFPEFYGYSTRQAWTACVAGSWSSPHFKDCTLENSQNGYRLHRCQGGSEHGTYFENIEEECYALMECVMSMTPGYFYNNKGAAATTRMVFLSGSAANSASIDMTNTNYFSQTVDPYNCPGSSKLVVKHAGDMRTRMKIASPDKVIFNCFSRFTGYCDVYVSASGDDSYNGYSSSYPVKTLQEALLRCKPNYKNRIYIAAGQTVSTTTYYSDGLQPNRKFFQNYDIQVIGDATTRPTLVIGEDAGWLSGIGLRDGRISFSYINITLTLSSSTSDAATAFGGLVYVYGDCNVSLNSCAISGSDVTYPPFLVSPAQYPGSVKISLNACALSNMNLVQGAGISGLVLAYILNHASCTFSSVAEGITAGKIYSRAIA</sequence>
<dbReference type="AlphaFoldDB" id="A0A8D6SXJ4"/>
<dbReference type="GO" id="GO:0016829">
    <property type="term" value="F:lyase activity"/>
    <property type="evidence" value="ECO:0007669"/>
    <property type="project" value="UniProtKB-KW"/>
</dbReference>
<dbReference type="SUPFAM" id="SSF51126">
    <property type="entry name" value="Pectin lyase-like"/>
    <property type="match status" value="2"/>
</dbReference>
<dbReference type="Gene3D" id="2.160.20.10">
    <property type="entry name" value="Single-stranded right-handed beta-helix, Pectin lyase-like"/>
    <property type="match status" value="1"/>
</dbReference>
<dbReference type="InterPro" id="IPR012334">
    <property type="entry name" value="Pectin_lyas_fold"/>
</dbReference>
<dbReference type="EMBL" id="LR793264">
    <property type="protein sequence ID" value="CAB3557853.1"/>
    <property type="molecule type" value="Genomic_DNA"/>
</dbReference>
<dbReference type="InterPro" id="IPR011050">
    <property type="entry name" value="Pectin_lyase_fold/virulence"/>
</dbReference>
<accession>A0A8D6SXJ4</accession>
<reference evidence="1" key="1">
    <citation type="submission" date="2020-04" db="EMBL/GenBank/DDBJ databases">
        <authorList>
            <person name="Naeem R."/>
            <person name="Antony C."/>
            <person name="Guan Q."/>
        </authorList>
    </citation>
    <scope>NUCLEOTIDE SEQUENCE</scope>
    <source>
        <strain evidence="1">NGKP54</strain>
    </source>
</reference>
<evidence type="ECO:0000313" key="1">
    <source>
        <dbReference type="EMBL" id="CAB3557853.1"/>
    </source>
</evidence>
<gene>
    <name evidence="1" type="ORF">NGKP54_PROKKA_02043</name>
</gene>
<proteinExistence type="predicted"/>
<name>A0A8D6SXJ4_KLEPN</name>
<keyword evidence="1" id="KW-0456">Lyase</keyword>